<evidence type="ECO:0000256" key="13">
    <source>
        <dbReference type="SAM" id="Phobius"/>
    </source>
</evidence>
<dbReference type="InterPro" id="IPR022924">
    <property type="entry name" value="Cardiolipin_synthase"/>
</dbReference>
<organism evidence="15 16">
    <name type="scientific">Candidatus Enterenecus faecium</name>
    <dbReference type="NCBI Taxonomy" id="2840780"/>
    <lineage>
        <taxon>Bacteria</taxon>
        <taxon>Bacillati</taxon>
        <taxon>Bacillota</taxon>
        <taxon>Clostridia</taxon>
        <taxon>Eubacteriales</taxon>
        <taxon>Candidatus Enterenecus</taxon>
    </lineage>
</organism>
<evidence type="ECO:0000256" key="4">
    <source>
        <dbReference type="ARBA" id="ARBA00022679"/>
    </source>
</evidence>
<dbReference type="Gene3D" id="3.30.870.10">
    <property type="entry name" value="Endonuclease Chain A"/>
    <property type="match status" value="2"/>
</dbReference>
<evidence type="ECO:0000256" key="11">
    <source>
        <dbReference type="ARBA" id="ARBA00023264"/>
    </source>
</evidence>
<feature type="domain" description="PLD phosphodiesterase" evidence="14">
    <location>
        <begin position="428"/>
        <end position="455"/>
    </location>
</feature>
<dbReference type="GO" id="GO:0008808">
    <property type="term" value="F:cardiolipin synthase activity"/>
    <property type="evidence" value="ECO:0007669"/>
    <property type="project" value="UniProtKB-UniRule"/>
</dbReference>
<evidence type="ECO:0000256" key="9">
    <source>
        <dbReference type="ARBA" id="ARBA00023136"/>
    </source>
</evidence>
<evidence type="ECO:0000256" key="6">
    <source>
        <dbReference type="ARBA" id="ARBA00022737"/>
    </source>
</evidence>
<keyword evidence="10" id="KW-0594">Phospholipid biosynthesis</keyword>
<dbReference type="CDD" id="cd09160">
    <property type="entry name" value="PLDc_SMU_988_like_2"/>
    <property type="match status" value="1"/>
</dbReference>
<evidence type="ECO:0000259" key="14">
    <source>
        <dbReference type="PROSITE" id="PS50035"/>
    </source>
</evidence>
<dbReference type="GO" id="GO:0005886">
    <property type="term" value="C:plasma membrane"/>
    <property type="evidence" value="ECO:0007669"/>
    <property type="project" value="UniProtKB-SubCell"/>
</dbReference>
<proteinExistence type="predicted"/>
<keyword evidence="9 13" id="KW-0472">Membrane</keyword>
<evidence type="ECO:0000256" key="12">
    <source>
        <dbReference type="NCBIfam" id="TIGR04265"/>
    </source>
</evidence>
<evidence type="ECO:0000256" key="3">
    <source>
        <dbReference type="ARBA" id="ARBA00022516"/>
    </source>
</evidence>
<dbReference type="Pfam" id="PF13396">
    <property type="entry name" value="PLDc_N"/>
    <property type="match status" value="1"/>
</dbReference>
<keyword evidence="2" id="KW-1003">Cell membrane</keyword>
<dbReference type="PANTHER" id="PTHR21248">
    <property type="entry name" value="CARDIOLIPIN SYNTHASE"/>
    <property type="match status" value="1"/>
</dbReference>
<dbReference type="SUPFAM" id="SSF56024">
    <property type="entry name" value="Phospholipase D/nuclease"/>
    <property type="match status" value="2"/>
</dbReference>
<dbReference type="InterPro" id="IPR027379">
    <property type="entry name" value="CLS_N"/>
</dbReference>
<feature type="transmembrane region" description="Helical" evidence="13">
    <location>
        <begin position="12"/>
        <end position="33"/>
    </location>
</feature>
<comment type="subcellular location">
    <subcellularLocation>
        <location evidence="1">Cell membrane</location>
        <topology evidence="1">Multi-pass membrane protein</topology>
    </subcellularLocation>
</comment>
<dbReference type="CDD" id="cd09154">
    <property type="entry name" value="PLDc_SMU_988_like_1"/>
    <property type="match status" value="1"/>
</dbReference>
<evidence type="ECO:0000256" key="8">
    <source>
        <dbReference type="ARBA" id="ARBA00023098"/>
    </source>
</evidence>
<dbReference type="PROSITE" id="PS50035">
    <property type="entry name" value="PLD"/>
    <property type="match status" value="2"/>
</dbReference>
<reference evidence="15" key="1">
    <citation type="submission" date="2020-10" db="EMBL/GenBank/DDBJ databases">
        <authorList>
            <person name="Gilroy R."/>
        </authorList>
    </citation>
    <scope>NUCLEOTIDE SEQUENCE</scope>
    <source>
        <strain evidence="15">ChiGjej2B2-12916</strain>
    </source>
</reference>
<dbReference type="GO" id="GO:0032049">
    <property type="term" value="P:cardiolipin biosynthetic process"/>
    <property type="evidence" value="ECO:0007669"/>
    <property type="project" value="UniProtKB-UniRule"/>
</dbReference>
<dbReference type="EC" id="2.7.8.-" evidence="12"/>
<dbReference type="EMBL" id="DVFO01000085">
    <property type="protein sequence ID" value="HIQ61461.1"/>
    <property type="molecule type" value="Genomic_DNA"/>
</dbReference>
<feature type="domain" description="PLD phosphodiesterase" evidence="14">
    <location>
        <begin position="251"/>
        <end position="278"/>
    </location>
</feature>
<gene>
    <name evidence="15" type="primary">cls</name>
    <name evidence="15" type="ORF">IAD31_07725</name>
</gene>
<name>A0A9D1CGW8_9FIRM</name>
<dbReference type="InterPro" id="IPR025202">
    <property type="entry name" value="PLD-like_dom"/>
</dbReference>
<evidence type="ECO:0000313" key="16">
    <source>
        <dbReference type="Proteomes" id="UP000886879"/>
    </source>
</evidence>
<reference evidence="15" key="2">
    <citation type="journal article" date="2021" name="PeerJ">
        <title>Extensive microbial diversity within the chicken gut microbiome revealed by metagenomics and culture.</title>
        <authorList>
            <person name="Gilroy R."/>
            <person name="Ravi A."/>
            <person name="Getino M."/>
            <person name="Pursley I."/>
            <person name="Horton D.L."/>
            <person name="Alikhan N.F."/>
            <person name="Baker D."/>
            <person name="Gharbi K."/>
            <person name="Hall N."/>
            <person name="Watson M."/>
            <person name="Adriaenssens E.M."/>
            <person name="Foster-Nyarko E."/>
            <person name="Jarju S."/>
            <person name="Secka A."/>
            <person name="Antonio M."/>
            <person name="Oren A."/>
            <person name="Chaudhuri R.R."/>
            <person name="La Ragione R."/>
            <person name="Hildebrand F."/>
            <person name="Pallen M.J."/>
        </authorList>
    </citation>
    <scope>NUCLEOTIDE SEQUENCE</scope>
    <source>
        <strain evidence="15">ChiGjej2B2-12916</strain>
    </source>
</reference>
<evidence type="ECO:0000313" key="15">
    <source>
        <dbReference type="EMBL" id="HIQ61461.1"/>
    </source>
</evidence>
<keyword evidence="8" id="KW-0443">Lipid metabolism</keyword>
<evidence type="ECO:0000256" key="10">
    <source>
        <dbReference type="ARBA" id="ARBA00023209"/>
    </source>
</evidence>
<dbReference type="SMART" id="SM00155">
    <property type="entry name" value="PLDc"/>
    <property type="match status" value="2"/>
</dbReference>
<feature type="transmembrane region" description="Helical" evidence="13">
    <location>
        <begin position="72"/>
        <end position="92"/>
    </location>
</feature>
<accession>A0A9D1CGW8</accession>
<keyword evidence="3" id="KW-0444">Lipid biosynthesis</keyword>
<evidence type="ECO:0000256" key="1">
    <source>
        <dbReference type="ARBA" id="ARBA00004651"/>
    </source>
</evidence>
<dbReference type="Proteomes" id="UP000886879">
    <property type="component" value="Unassembled WGS sequence"/>
</dbReference>
<keyword evidence="5 13" id="KW-0812">Transmembrane</keyword>
<dbReference type="PANTHER" id="PTHR21248:SF22">
    <property type="entry name" value="PHOSPHOLIPASE D"/>
    <property type="match status" value="1"/>
</dbReference>
<dbReference type="InterPro" id="IPR001736">
    <property type="entry name" value="PLipase_D/transphosphatidylase"/>
</dbReference>
<protein>
    <recommendedName>
        <fullName evidence="12">Cardiolipin synthase</fullName>
        <ecNumber evidence="12">2.7.8.-</ecNumber>
    </recommendedName>
</protein>
<dbReference type="Pfam" id="PF13091">
    <property type="entry name" value="PLDc_2"/>
    <property type="match status" value="2"/>
</dbReference>
<sequence length="515" mass="58723">MNRILTHIGKLLFHRLGIMAVLIVVQLGFYGFALSRLQEIPHYDMIHGAFLILSILVVVWIVASKSNPGYKISWIIIVLGLMPFGSLAYLLLGGNHLSNFNQKRLRIMEEKVCQNLGDECHRAGALTQLIGSDASCMANYLEQVAHCPVYGNTKSHYYPLGDNCYSDILAALWGAKRYIFIEYFIIEEGKLWNSILDVLQVKVQQGVEVRVIYDDVGSIFTLPADYPERMEKLGIQCRVFNRILPVVSLRQNNRDHRKYMIIDGTVAFTGGINMADEYINVKSRFGHWKDSAIRLEGDAVWSMTVSFLSMWDFTENSAEDFDGYRPEPSAWSEVGYVQPYQDCPWDNEPVGLSVYLNLINRAKRYVYITTPYLVIDYSMTVALTTAAKSGVDVRIITPHIPDKKTVFEVTRAHYDELLEAGVKIYEYTPGFIHSKNFVVDDCYATVGTVNMDYRSMFLHFENGVLLYGTPTVHHIRDDFLSTQDKSVAVTLEQCKSVPYYRRLGREILQVFAPLL</sequence>
<keyword evidence="7 13" id="KW-1133">Transmembrane helix</keyword>
<keyword evidence="6" id="KW-0677">Repeat</keyword>
<keyword evidence="11" id="KW-1208">Phospholipid metabolism</keyword>
<evidence type="ECO:0000256" key="7">
    <source>
        <dbReference type="ARBA" id="ARBA00022989"/>
    </source>
</evidence>
<evidence type="ECO:0000256" key="5">
    <source>
        <dbReference type="ARBA" id="ARBA00022692"/>
    </source>
</evidence>
<evidence type="ECO:0000256" key="2">
    <source>
        <dbReference type="ARBA" id="ARBA00022475"/>
    </source>
</evidence>
<dbReference type="AlphaFoldDB" id="A0A9D1CGW8"/>
<feature type="transmembrane region" description="Helical" evidence="13">
    <location>
        <begin position="45"/>
        <end position="63"/>
    </location>
</feature>
<keyword evidence="4" id="KW-0808">Transferase</keyword>
<dbReference type="NCBIfam" id="TIGR04265">
    <property type="entry name" value="bac_cardiolipin"/>
    <property type="match status" value="1"/>
</dbReference>
<comment type="caution">
    <text evidence="15">The sequence shown here is derived from an EMBL/GenBank/DDBJ whole genome shotgun (WGS) entry which is preliminary data.</text>
</comment>